<dbReference type="Gene3D" id="3.30.200.20">
    <property type="entry name" value="Phosphorylase Kinase, domain 1"/>
    <property type="match status" value="1"/>
</dbReference>
<keyword evidence="7" id="KW-0547">Nucleotide-binding</keyword>
<dbReference type="STRING" id="947166.A0A1D1V7L5"/>
<dbReference type="GO" id="GO:0005634">
    <property type="term" value="C:nucleus"/>
    <property type="evidence" value="ECO:0007669"/>
    <property type="project" value="UniProtKB-ARBA"/>
</dbReference>
<dbReference type="GO" id="GO:0004693">
    <property type="term" value="F:cyclin-dependent protein serine/threonine kinase activity"/>
    <property type="evidence" value="ECO:0007669"/>
    <property type="project" value="UniProtKB-EC"/>
</dbReference>
<feature type="domain" description="Protein kinase" evidence="15">
    <location>
        <begin position="367"/>
        <end position="653"/>
    </location>
</feature>
<dbReference type="Proteomes" id="UP000186922">
    <property type="component" value="Unassembled WGS sequence"/>
</dbReference>
<dbReference type="EMBL" id="BDGG01000003">
    <property type="protein sequence ID" value="GAU95667.1"/>
    <property type="molecule type" value="Genomic_DNA"/>
</dbReference>
<feature type="compositionally biased region" description="Basic and acidic residues" evidence="14">
    <location>
        <begin position="228"/>
        <end position="255"/>
    </location>
</feature>
<dbReference type="SUPFAM" id="SSF56112">
    <property type="entry name" value="Protein kinase-like (PK-like)"/>
    <property type="match status" value="1"/>
</dbReference>
<dbReference type="EC" id="2.7.11.22" evidence="3"/>
<dbReference type="Pfam" id="PF00069">
    <property type="entry name" value="Pkinase"/>
    <property type="match status" value="1"/>
</dbReference>
<evidence type="ECO:0000256" key="1">
    <source>
        <dbReference type="ARBA" id="ARBA00001946"/>
    </source>
</evidence>
<dbReference type="InterPro" id="IPR008271">
    <property type="entry name" value="Ser/Thr_kinase_AS"/>
</dbReference>
<evidence type="ECO:0000256" key="5">
    <source>
        <dbReference type="ARBA" id="ARBA00022553"/>
    </source>
</evidence>
<evidence type="ECO:0000256" key="2">
    <source>
        <dbReference type="ARBA" id="ARBA00006485"/>
    </source>
</evidence>
<sequence>MSSRQQHPRITVSSSPEQGEMDEEDEYQKERDSQMRRQREEALKREDTRTIQTKYPKNIREQDLREARRRRLESNPDAPERDISGKPFDMPSSSRSKGNAELNPRKDDSESRKHQRSDGSGVATRERRPEVTEGKRRPSPATARLPTDSFATQRPDDRGSSKRHHRSPSPDRGSRAVTASVSVRENHRRKDPSGEPPQRSANGDRSTKRNVDDKQRTRHSMKNSPSGDDCKVRQRSLERRHGEDRRRTSPAKVDKSPSAGSRRKSPSVEEMRRGSKVVDESETLSSDATDSDSGSEVTKGDVRDEEPPFYGPAKLDEEDEDSDNALPEVGPIDEVNRKMEIEPERSLYDDLPPYFPGLDGCRSVDEFECINRIEEGTYGVVYRARDKRTNEVVALKRLKMEKEKEGFPITSLREVSTLLKAHHPNVVTIKEVVVGHNMDKIYMVMEFVEHDLKALMETMRGPFSIGEVKTLMHQLLSAIRHLHDNWIIHRDLKTSNLLLNHRGILKVGDFGLAREYGSPLRPYTPVVVTLWYRAPELLLGIKEYSTPIDVWSCGCIFAELLTLKPLFPGKSEIEQITKIFKELGNPSEANWPGFSELPLVKKTTFLEYPYNVLRKRFPPTVLTKSGYDLLTRLLEYNPKTRITAEEALQDIHFRDVPLPVDPSMFPTWPARSEQTPRGPRNNTPKPPSGGKMYKDISNADDGIDGFRMAQQKTSASSYKNEGFQLRF</sequence>
<feature type="region of interest" description="Disordered" evidence="14">
    <location>
        <begin position="664"/>
        <end position="705"/>
    </location>
</feature>
<evidence type="ECO:0000256" key="8">
    <source>
        <dbReference type="ARBA" id="ARBA00022777"/>
    </source>
</evidence>
<feature type="region of interest" description="Disordered" evidence="14">
    <location>
        <begin position="1"/>
        <end position="338"/>
    </location>
</feature>
<dbReference type="SMART" id="SM00220">
    <property type="entry name" value="S_TKc"/>
    <property type="match status" value="1"/>
</dbReference>
<protein>
    <recommendedName>
        <fullName evidence="3">cyclin-dependent kinase</fullName>
        <ecNumber evidence="3">2.7.11.22</ecNumber>
    </recommendedName>
    <alternativeName>
        <fullName evidence="13">Galactosyltransferase-associated protein kinase p58/GTA</fullName>
    </alternativeName>
</protein>
<comment type="cofactor">
    <cofactor evidence="1">
        <name>Mg(2+)</name>
        <dbReference type="ChEBI" id="CHEBI:18420"/>
    </cofactor>
</comment>
<keyword evidence="17" id="KW-1185">Reference proteome</keyword>
<keyword evidence="9" id="KW-0067">ATP-binding</keyword>
<dbReference type="CDD" id="cd07843">
    <property type="entry name" value="STKc_CDC2L1"/>
    <property type="match status" value="1"/>
</dbReference>
<dbReference type="AlphaFoldDB" id="A0A1D1V7L5"/>
<feature type="compositionally biased region" description="Polar residues" evidence="14">
    <location>
        <begin position="672"/>
        <end position="683"/>
    </location>
</feature>
<feature type="compositionally biased region" description="Basic and acidic residues" evidence="14">
    <location>
        <begin position="103"/>
        <end position="112"/>
    </location>
</feature>
<evidence type="ECO:0000259" key="15">
    <source>
        <dbReference type="PROSITE" id="PS50011"/>
    </source>
</evidence>
<keyword evidence="6" id="KW-0808">Transferase</keyword>
<feature type="compositionally biased region" description="Basic and acidic residues" evidence="14">
    <location>
        <begin position="124"/>
        <end position="136"/>
    </location>
</feature>
<evidence type="ECO:0000256" key="11">
    <source>
        <dbReference type="ARBA" id="ARBA00047811"/>
    </source>
</evidence>
<keyword evidence="4" id="KW-0723">Serine/threonine-protein kinase</keyword>
<evidence type="ECO:0000256" key="3">
    <source>
        <dbReference type="ARBA" id="ARBA00012425"/>
    </source>
</evidence>
<dbReference type="FunFam" id="3.30.200.20:FF:000054">
    <property type="entry name" value="Cyclin-dependent kinase 11B"/>
    <property type="match status" value="1"/>
</dbReference>
<dbReference type="FunFam" id="1.10.510.10:FF:000124">
    <property type="entry name" value="cyclin-dependent kinase 11B isoform X1"/>
    <property type="match status" value="1"/>
</dbReference>
<evidence type="ECO:0000256" key="9">
    <source>
        <dbReference type="ARBA" id="ARBA00022840"/>
    </source>
</evidence>
<keyword evidence="5" id="KW-0597">Phosphoprotein</keyword>
<dbReference type="PROSITE" id="PS50011">
    <property type="entry name" value="PROTEIN_KINASE_DOM"/>
    <property type="match status" value="1"/>
</dbReference>
<comment type="catalytic activity">
    <reaction evidence="12">
        <text>L-seryl-[protein] + ATP = O-phospho-L-seryl-[protein] + ADP + H(+)</text>
        <dbReference type="Rhea" id="RHEA:17989"/>
        <dbReference type="Rhea" id="RHEA-COMP:9863"/>
        <dbReference type="Rhea" id="RHEA-COMP:11604"/>
        <dbReference type="ChEBI" id="CHEBI:15378"/>
        <dbReference type="ChEBI" id="CHEBI:29999"/>
        <dbReference type="ChEBI" id="CHEBI:30616"/>
        <dbReference type="ChEBI" id="CHEBI:83421"/>
        <dbReference type="ChEBI" id="CHEBI:456216"/>
        <dbReference type="EC" id="2.7.11.22"/>
    </reaction>
</comment>
<evidence type="ECO:0000313" key="17">
    <source>
        <dbReference type="Proteomes" id="UP000186922"/>
    </source>
</evidence>
<comment type="similarity">
    <text evidence="2">Belongs to the protein kinase superfamily. CMGC Ser/Thr protein kinase family. CDC2/CDKX subfamily.</text>
</comment>
<evidence type="ECO:0000256" key="10">
    <source>
        <dbReference type="ARBA" id="ARBA00023306"/>
    </source>
</evidence>
<dbReference type="GO" id="GO:0007346">
    <property type="term" value="P:regulation of mitotic cell cycle"/>
    <property type="evidence" value="ECO:0007669"/>
    <property type="project" value="TreeGrafter"/>
</dbReference>
<keyword evidence="8" id="KW-0418">Kinase</keyword>
<dbReference type="InterPro" id="IPR050108">
    <property type="entry name" value="CDK"/>
</dbReference>
<dbReference type="PANTHER" id="PTHR24056">
    <property type="entry name" value="CELL DIVISION PROTEIN KINASE"/>
    <property type="match status" value="1"/>
</dbReference>
<feature type="compositionally biased region" description="Basic and acidic residues" evidence="14">
    <location>
        <begin position="58"/>
        <end position="84"/>
    </location>
</feature>
<organism evidence="16 17">
    <name type="scientific">Ramazzottius varieornatus</name>
    <name type="common">Water bear</name>
    <name type="synonym">Tardigrade</name>
    <dbReference type="NCBI Taxonomy" id="947166"/>
    <lineage>
        <taxon>Eukaryota</taxon>
        <taxon>Metazoa</taxon>
        <taxon>Ecdysozoa</taxon>
        <taxon>Tardigrada</taxon>
        <taxon>Eutardigrada</taxon>
        <taxon>Parachela</taxon>
        <taxon>Hypsibioidea</taxon>
        <taxon>Ramazzottiidae</taxon>
        <taxon>Ramazzottius</taxon>
    </lineage>
</organism>
<proteinExistence type="inferred from homology"/>
<evidence type="ECO:0000256" key="12">
    <source>
        <dbReference type="ARBA" id="ARBA00048367"/>
    </source>
</evidence>
<feature type="compositionally biased region" description="Basic and acidic residues" evidence="14">
    <location>
        <begin position="205"/>
        <end position="215"/>
    </location>
</feature>
<evidence type="ECO:0000313" key="16">
    <source>
        <dbReference type="EMBL" id="GAU95667.1"/>
    </source>
</evidence>
<accession>A0A1D1V7L5</accession>
<reference evidence="16 17" key="1">
    <citation type="journal article" date="2016" name="Nat. Commun.">
        <title>Extremotolerant tardigrade genome and improved radiotolerance of human cultured cells by tardigrade-unique protein.</title>
        <authorList>
            <person name="Hashimoto T."/>
            <person name="Horikawa D.D."/>
            <person name="Saito Y."/>
            <person name="Kuwahara H."/>
            <person name="Kozuka-Hata H."/>
            <person name="Shin-I T."/>
            <person name="Minakuchi Y."/>
            <person name="Ohishi K."/>
            <person name="Motoyama A."/>
            <person name="Aizu T."/>
            <person name="Enomoto A."/>
            <person name="Kondo K."/>
            <person name="Tanaka S."/>
            <person name="Hara Y."/>
            <person name="Koshikawa S."/>
            <person name="Sagara H."/>
            <person name="Miura T."/>
            <person name="Yokobori S."/>
            <person name="Miyagawa K."/>
            <person name="Suzuki Y."/>
            <person name="Kubo T."/>
            <person name="Oyama M."/>
            <person name="Kohara Y."/>
            <person name="Fujiyama A."/>
            <person name="Arakawa K."/>
            <person name="Katayama T."/>
            <person name="Toyoda A."/>
            <person name="Kunieda T."/>
        </authorList>
    </citation>
    <scope>NUCLEOTIDE SEQUENCE [LARGE SCALE GENOMIC DNA]</scope>
    <source>
        <strain evidence="16 17">YOKOZUNA-1</strain>
    </source>
</reference>
<dbReference type="Gene3D" id="1.10.510.10">
    <property type="entry name" value="Transferase(Phosphotransferase) domain 1"/>
    <property type="match status" value="1"/>
</dbReference>
<evidence type="ECO:0000256" key="4">
    <source>
        <dbReference type="ARBA" id="ARBA00022527"/>
    </source>
</evidence>
<dbReference type="InterPro" id="IPR045267">
    <property type="entry name" value="CDK11/PITSLRE_STKc"/>
</dbReference>
<keyword evidence="10" id="KW-0131">Cell cycle</keyword>
<feature type="compositionally biased region" description="Polar residues" evidence="14">
    <location>
        <begin position="283"/>
        <end position="296"/>
    </location>
</feature>
<feature type="compositionally biased region" description="Basic and acidic residues" evidence="14">
    <location>
        <begin position="28"/>
        <end position="49"/>
    </location>
</feature>
<dbReference type="PROSITE" id="PS00108">
    <property type="entry name" value="PROTEIN_KINASE_ST"/>
    <property type="match status" value="1"/>
</dbReference>
<evidence type="ECO:0000256" key="7">
    <source>
        <dbReference type="ARBA" id="ARBA00022741"/>
    </source>
</evidence>
<evidence type="ECO:0000256" key="14">
    <source>
        <dbReference type="SAM" id="MobiDB-lite"/>
    </source>
</evidence>
<dbReference type="PANTHER" id="PTHR24056:SF107">
    <property type="entry name" value="CYCLIN-DEPENDENT KINASE 11A-RELATED"/>
    <property type="match status" value="1"/>
</dbReference>
<dbReference type="GO" id="GO:0005524">
    <property type="term" value="F:ATP binding"/>
    <property type="evidence" value="ECO:0007669"/>
    <property type="project" value="UniProtKB-KW"/>
</dbReference>
<evidence type="ECO:0000256" key="13">
    <source>
        <dbReference type="ARBA" id="ARBA00079859"/>
    </source>
</evidence>
<evidence type="ECO:0000256" key="6">
    <source>
        <dbReference type="ARBA" id="ARBA00022679"/>
    </source>
</evidence>
<dbReference type="InterPro" id="IPR000719">
    <property type="entry name" value="Prot_kinase_dom"/>
</dbReference>
<gene>
    <name evidence="16" type="primary">RvY_07250-1</name>
    <name evidence="16" type="synonym">RvY_07250.1</name>
    <name evidence="16" type="ORF">RvY_07250</name>
</gene>
<dbReference type="OrthoDB" id="647at2759"/>
<comment type="caution">
    <text evidence="16">The sequence shown here is derived from an EMBL/GenBank/DDBJ whole genome shotgun (WGS) entry which is preliminary data.</text>
</comment>
<name>A0A1D1V7L5_RAMVA</name>
<dbReference type="InterPro" id="IPR011009">
    <property type="entry name" value="Kinase-like_dom_sf"/>
</dbReference>
<comment type="catalytic activity">
    <reaction evidence="11">
        <text>L-threonyl-[protein] + ATP = O-phospho-L-threonyl-[protein] + ADP + H(+)</text>
        <dbReference type="Rhea" id="RHEA:46608"/>
        <dbReference type="Rhea" id="RHEA-COMP:11060"/>
        <dbReference type="Rhea" id="RHEA-COMP:11605"/>
        <dbReference type="ChEBI" id="CHEBI:15378"/>
        <dbReference type="ChEBI" id="CHEBI:30013"/>
        <dbReference type="ChEBI" id="CHEBI:30616"/>
        <dbReference type="ChEBI" id="CHEBI:61977"/>
        <dbReference type="ChEBI" id="CHEBI:456216"/>
        <dbReference type="EC" id="2.7.11.22"/>
    </reaction>
</comment>
<feature type="compositionally biased region" description="Basic and acidic residues" evidence="14">
    <location>
        <begin position="266"/>
        <end position="279"/>
    </location>
</feature>